<accession>A0A5P8PH62</accession>
<proteinExistence type="predicted"/>
<name>A0A5P8PH62_9CAUD</name>
<sequence length="134" mass="15150">MEKIIVDAWYKVHPKMKEDGEINRMIAVKVLEKGGMFRVIKLADGFNDTDPAVGTILLQDGTVLDSDDFETDLSCIFTNADLNDGNIIYSHMHDFDRPSNQNEIVNLENQILVLTELLAEKQNLLIKMKAGEIQ</sequence>
<dbReference type="Proteomes" id="UP000326777">
    <property type="component" value="Genome"/>
</dbReference>
<evidence type="ECO:0000313" key="1">
    <source>
        <dbReference type="EMBL" id="QFR56023.1"/>
    </source>
</evidence>
<evidence type="ECO:0000313" key="2">
    <source>
        <dbReference type="Proteomes" id="UP000326777"/>
    </source>
</evidence>
<dbReference type="EMBL" id="MN095771">
    <property type="protein sequence ID" value="QFR56023.1"/>
    <property type="molecule type" value="Genomic_DNA"/>
</dbReference>
<organism evidence="1 2">
    <name type="scientific">Serratia phage Muldoon</name>
    <dbReference type="NCBI Taxonomy" id="2601678"/>
    <lineage>
        <taxon>Viruses</taxon>
        <taxon>Duplodnaviria</taxon>
        <taxon>Heunggongvirae</taxon>
        <taxon>Uroviricota</taxon>
        <taxon>Caudoviricetes</taxon>
        <taxon>Muldoonvirus</taxon>
        <taxon>Muldoonvirus muldoon</taxon>
    </lineage>
</organism>
<gene>
    <name evidence="1" type="ORF">CPT_Muldoon_067</name>
</gene>
<reference evidence="2" key="1">
    <citation type="submission" date="2019-06" db="EMBL/GenBank/DDBJ databases">
        <title>Complete genome sequence of Serratia marcescens phage Muldoon.</title>
        <authorList>
            <person name="Campbell S."/>
            <person name="Atkinson C."/>
            <person name="Moreland R."/>
            <person name="Liu M."/>
            <person name="Ramsey J."/>
            <person name="Leavitt J."/>
        </authorList>
    </citation>
    <scope>NUCLEOTIDE SEQUENCE [LARGE SCALE GENOMIC DNA]</scope>
</reference>
<protein>
    <submittedName>
        <fullName evidence="1">Uncharacterized protein</fullName>
    </submittedName>
</protein>
<keyword evidence="2" id="KW-1185">Reference proteome</keyword>